<feature type="domain" description="Ketosynthase family 3 (KS3)" evidence="7">
    <location>
        <begin position="37"/>
        <end position="479"/>
    </location>
</feature>
<evidence type="ECO:0000313" key="10">
    <source>
        <dbReference type="Proteomes" id="UP000034291"/>
    </source>
</evidence>
<dbReference type="GO" id="GO:0006633">
    <property type="term" value="P:fatty acid biosynthetic process"/>
    <property type="evidence" value="ECO:0007669"/>
    <property type="project" value="TreeGrafter"/>
</dbReference>
<reference evidence="9 10" key="1">
    <citation type="submission" date="2015-02" db="EMBL/GenBank/DDBJ databases">
        <title>Draft Genome Sequences of Two Closely-Related Aflatoxigenic Aspergillus Species Obtained from the Cote d'Ivoire.</title>
        <authorList>
            <person name="Moore G.G."/>
            <person name="Beltz S.B."/>
            <person name="Mack B.M."/>
        </authorList>
    </citation>
    <scope>NUCLEOTIDE SEQUENCE [LARGE SCALE GENOMIC DNA]</scope>
    <source>
        <strain evidence="9 10">SRRC1468</strain>
    </source>
</reference>
<dbReference type="Pfam" id="PF23297">
    <property type="entry name" value="ACP_SdgA_C"/>
    <property type="match status" value="1"/>
</dbReference>
<dbReference type="Pfam" id="PF21089">
    <property type="entry name" value="PKS_DH_N"/>
    <property type="match status" value="1"/>
</dbReference>
<dbReference type="SUPFAM" id="SSF47336">
    <property type="entry name" value="ACP-like"/>
    <property type="match status" value="1"/>
</dbReference>
<dbReference type="InterPro" id="IPR016039">
    <property type="entry name" value="Thiolase-like"/>
</dbReference>
<dbReference type="GO" id="GO:0044550">
    <property type="term" value="P:secondary metabolite biosynthetic process"/>
    <property type="evidence" value="ECO:0007669"/>
    <property type="project" value="UniProtKB-ARBA"/>
</dbReference>
<dbReference type="Gene3D" id="1.10.1200.10">
    <property type="entry name" value="ACP-like"/>
    <property type="match status" value="1"/>
</dbReference>
<dbReference type="PROSITE" id="PS52004">
    <property type="entry name" value="KS3_2"/>
    <property type="match status" value="1"/>
</dbReference>
<dbReference type="EMBL" id="JZBS01003057">
    <property type="protein sequence ID" value="KKK16270.1"/>
    <property type="molecule type" value="Genomic_DNA"/>
</dbReference>
<dbReference type="STRING" id="308745.A0A0F8WEH6"/>
<dbReference type="InterPro" id="IPR013968">
    <property type="entry name" value="PKS_KR"/>
</dbReference>
<dbReference type="SMART" id="SM00827">
    <property type="entry name" value="PKS_AT"/>
    <property type="match status" value="1"/>
</dbReference>
<dbReference type="PANTHER" id="PTHR43775:SF29">
    <property type="entry name" value="ASPERFURANONE POLYKETIDE SYNTHASE AFOG-RELATED"/>
    <property type="match status" value="1"/>
</dbReference>
<dbReference type="SMART" id="SM00826">
    <property type="entry name" value="PKS_DH"/>
    <property type="match status" value="1"/>
</dbReference>
<dbReference type="InterPro" id="IPR036736">
    <property type="entry name" value="ACP-like_sf"/>
</dbReference>
<feature type="active site" description="Proton donor; for dehydratase activity" evidence="5">
    <location>
        <position position="1225"/>
    </location>
</feature>
<dbReference type="CDD" id="cd00833">
    <property type="entry name" value="PKS"/>
    <property type="match status" value="1"/>
</dbReference>
<dbReference type="SUPFAM" id="SSF50129">
    <property type="entry name" value="GroES-like"/>
    <property type="match status" value="1"/>
</dbReference>
<evidence type="ECO:0000256" key="4">
    <source>
        <dbReference type="ARBA" id="ARBA00023268"/>
    </source>
</evidence>
<protein>
    <submittedName>
        <fullName evidence="9">Uncharacterized protein</fullName>
    </submittedName>
</protein>
<dbReference type="PROSITE" id="PS50075">
    <property type="entry name" value="CARRIER"/>
    <property type="match status" value="1"/>
</dbReference>
<dbReference type="InterPro" id="IPR014031">
    <property type="entry name" value="Ketoacyl_synth_C"/>
</dbReference>
<accession>A0A0F8WEH6</accession>
<feature type="domain" description="Carrier" evidence="6">
    <location>
        <begin position="2478"/>
        <end position="2555"/>
    </location>
</feature>
<dbReference type="OrthoDB" id="329835at2759"/>
<dbReference type="SMART" id="SM00825">
    <property type="entry name" value="PKS_KS"/>
    <property type="match status" value="1"/>
</dbReference>
<dbReference type="InterPro" id="IPR029063">
    <property type="entry name" value="SAM-dependent_MTases_sf"/>
</dbReference>
<proteinExistence type="predicted"/>
<dbReference type="Gene3D" id="3.90.180.10">
    <property type="entry name" value="Medium-chain alcohol dehydrogenases, catalytic domain"/>
    <property type="match status" value="1"/>
</dbReference>
<evidence type="ECO:0000256" key="1">
    <source>
        <dbReference type="ARBA" id="ARBA00022450"/>
    </source>
</evidence>
<dbReference type="SUPFAM" id="SSF53901">
    <property type="entry name" value="Thiolase-like"/>
    <property type="match status" value="1"/>
</dbReference>
<dbReference type="InterPro" id="IPR020806">
    <property type="entry name" value="PKS_PP-bd"/>
</dbReference>
<keyword evidence="1" id="KW-0596">Phosphopantetheine</keyword>
<dbReference type="InterPro" id="IPR020843">
    <property type="entry name" value="ER"/>
</dbReference>
<dbReference type="InterPro" id="IPR036291">
    <property type="entry name" value="NAD(P)-bd_dom_sf"/>
</dbReference>
<feature type="region of interest" description="N-terminal hotdog fold" evidence="5">
    <location>
        <begin position="1008"/>
        <end position="1144"/>
    </location>
</feature>
<dbReference type="Pfam" id="PF08659">
    <property type="entry name" value="KR"/>
    <property type="match status" value="1"/>
</dbReference>
<dbReference type="InterPro" id="IPR049900">
    <property type="entry name" value="PKS_mFAS_DH"/>
</dbReference>
<dbReference type="InterPro" id="IPR049552">
    <property type="entry name" value="PKS_DH_N"/>
</dbReference>
<dbReference type="CDD" id="cd05195">
    <property type="entry name" value="enoyl_red"/>
    <property type="match status" value="1"/>
</dbReference>
<dbReference type="InterPro" id="IPR016036">
    <property type="entry name" value="Malonyl_transacylase_ACP-bd"/>
</dbReference>
<dbReference type="Proteomes" id="UP000034291">
    <property type="component" value="Unassembled WGS sequence"/>
</dbReference>
<dbReference type="Pfam" id="PF00698">
    <property type="entry name" value="Acyl_transf_1"/>
    <property type="match status" value="1"/>
</dbReference>
<dbReference type="InterPro" id="IPR057326">
    <property type="entry name" value="KR_dom"/>
</dbReference>
<dbReference type="InterPro" id="IPR056501">
    <property type="entry name" value="NAD-bd_HRPKS_sdrA"/>
</dbReference>
<keyword evidence="3" id="KW-0808">Transferase</keyword>
<evidence type="ECO:0000256" key="2">
    <source>
        <dbReference type="ARBA" id="ARBA00022553"/>
    </source>
</evidence>
<dbReference type="InterPro" id="IPR014043">
    <property type="entry name" value="Acyl_transferase_dom"/>
</dbReference>
<dbReference type="InterPro" id="IPR042104">
    <property type="entry name" value="PKS_dehydratase_sf"/>
</dbReference>
<dbReference type="Pfam" id="PF00109">
    <property type="entry name" value="ketoacyl-synt"/>
    <property type="match status" value="1"/>
</dbReference>
<dbReference type="Gene3D" id="3.40.47.10">
    <property type="match status" value="1"/>
</dbReference>
<dbReference type="InterPro" id="IPR020807">
    <property type="entry name" value="PKS_DH"/>
</dbReference>
<dbReference type="InterPro" id="IPR050091">
    <property type="entry name" value="PKS_NRPS_Biosynth_Enz"/>
</dbReference>
<dbReference type="InterPro" id="IPR032821">
    <property type="entry name" value="PKS_assoc"/>
</dbReference>
<dbReference type="Gene3D" id="3.40.50.720">
    <property type="entry name" value="NAD(P)-binding Rossmann-like Domain"/>
    <property type="match status" value="2"/>
</dbReference>
<evidence type="ECO:0000259" key="8">
    <source>
        <dbReference type="PROSITE" id="PS52019"/>
    </source>
</evidence>
<dbReference type="GO" id="GO:0004312">
    <property type="term" value="F:fatty acid synthase activity"/>
    <property type="evidence" value="ECO:0007669"/>
    <property type="project" value="TreeGrafter"/>
</dbReference>
<name>A0A0F8WEH6_9EURO</name>
<keyword evidence="4" id="KW-0511">Multifunctional enzyme</keyword>
<feature type="region of interest" description="C-terminal hotdog fold" evidence="5">
    <location>
        <begin position="1159"/>
        <end position="1308"/>
    </location>
</feature>
<dbReference type="SMART" id="SM00829">
    <property type="entry name" value="PKS_ER"/>
    <property type="match status" value="1"/>
</dbReference>
<dbReference type="Pfam" id="PF02801">
    <property type="entry name" value="Ketoacyl-synt_C"/>
    <property type="match status" value="1"/>
</dbReference>
<evidence type="ECO:0000256" key="3">
    <source>
        <dbReference type="ARBA" id="ARBA00022679"/>
    </source>
</evidence>
<keyword evidence="10" id="KW-1185">Reference proteome</keyword>
<evidence type="ECO:0000256" key="5">
    <source>
        <dbReference type="PROSITE-ProRule" id="PRU01363"/>
    </source>
</evidence>
<dbReference type="SUPFAM" id="SSF55048">
    <property type="entry name" value="Probable ACP-binding domain of malonyl-CoA ACP transacylase"/>
    <property type="match status" value="1"/>
</dbReference>
<dbReference type="InterPro" id="IPR016035">
    <property type="entry name" value="Acyl_Trfase/lysoPLipase"/>
</dbReference>
<dbReference type="PROSITE" id="PS52019">
    <property type="entry name" value="PKS_MFAS_DH"/>
    <property type="match status" value="1"/>
</dbReference>
<dbReference type="SMART" id="SM00822">
    <property type="entry name" value="PKS_KR"/>
    <property type="match status" value="1"/>
</dbReference>
<evidence type="ECO:0000259" key="7">
    <source>
        <dbReference type="PROSITE" id="PS52004"/>
    </source>
</evidence>
<dbReference type="Pfam" id="PF14765">
    <property type="entry name" value="PS-DH"/>
    <property type="match status" value="1"/>
</dbReference>
<dbReference type="InterPro" id="IPR011032">
    <property type="entry name" value="GroES-like_sf"/>
</dbReference>
<dbReference type="InterPro" id="IPR020841">
    <property type="entry name" value="PKS_Beta-ketoAc_synthase_dom"/>
</dbReference>
<dbReference type="Pfam" id="PF23114">
    <property type="entry name" value="NAD-bd_HRPKS_sdrA"/>
    <property type="match status" value="1"/>
</dbReference>
<dbReference type="InterPro" id="IPR049551">
    <property type="entry name" value="PKS_DH_C"/>
</dbReference>
<keyword evidence="2" id="KW-0597">Phosphoprotein</keyword>
<dbReference type="SMART" id="SM00823">
    <property type="entry name" value="PKS_PP"/>
    <property type="match status" value="1"/>
</dbReference>
<dbReference type="SUPFAM" id="SSF53335">
    <property type="entry name" value="S-adenosyl-L-methionine-dependent methyltransferases"/>
    <property type="match status" value="1"/>
</dbReference>
<feature type="domain" description="PKS/mFAS DH" evidence="8">
    <location>
        <begin position="1008"/>
        <end position="1308"/>
    </location>
</feature>
<dbReference type="Gene3D" id="3.40.50.150">
    <property type="entry name" value="Vaccinia Virus protein VP39"/>
    <property type="match status" value="1"/>
</dbReference>
<dbReference type="GO" id="GO:0031177">
    <property type="term" value="F:phosphopantetheine binding"/>
    <property type="evidence" value="ECO:0007669"/>
    <property type="project" value="InterPro"/>
</dbReference>
<sequence length="2562" mass="281363">MTAKSVRCSDPILTPNLTPPREIDPNENLDILNDDKSMPIAIVGLGFRGPGDATNVEKLWTMIRERREAWSKIPKSRWNNDAFYHPDHARHGTINVEGGHFLQEDVSLFDAPFFNMTGDEAAAMDPQQRLLLEVTYEGLENGVLPISSKDTNSSRLAGIELPSIMGSNTSCFVGSFNADYTDLLLRDPDCIPMYQCTNSGQSRAMIANRISYFFDLKGPSVTVDTACSGSLVALHLACQSLRTSDASMAIAAGVNLILSHEFMSTMTMMNFLSPNGRCCTFDQNADGYARGEAIGCLILKPLRNAIRDNDPIRAIIRGSGSNQDGRTAGITLPNGVSQEALIRRVYNTAGLDPLDTEYVEAHGTGTQAGDPIETGALAKVFSPGRSPEQPLRVGSIKTNVGHLEGTSGIAGVIKAVLMLERRVFLPNVNFQTLNPRIMAKEWSLKVQLEDEPWETLGPHRISVNSFGYGGSNAHVVLEETLGYLRERKLIRTHDLTAATSDGSQSRSGRSRIFMLSGFDETSLKHQIQRLRDFLQEQTVAQNDSWMNNMAYTLNERYTKHLYRAAVVCNSIDSFKDTLSTQLKIYKAPRKPNVGFVFTGQGAQWPGMGKELLETYPVFQKSIQKIDVYMSQIGASFHIIDEILKTKQISRLSHPLLSQPICSALQIALVDLLSSWGICPDSVAGHSSGEIAAAYAAGILSMEDAVTVAYFRGVAASRLTEHDEKPKGGMLAVGLSAAEVQPYIKTLQSGRVVVACINSPSSVTISGDEAAIAELETILRDKELFARRLAVEVAYHSHHMELIGGEYLESISHIKPRVREHKDARDAKESVSFFSSVTGSEIDASELGPQYWVRNLLGQVKFVDSIQTLCFETGGSRSTHGMSEKKRAKRSSATNKATVDSLVEIGPHSALAGPIRDILISDIKLERANISYGSVLIRGADAVSTSLALAASLGCIGYPIKFQVINNPVSCLTPQVLVDIPPYAWNHSRSYWAEPRVSRAFRNRKFPRTDLLGVPDRLSCVFEPRWKNFIRVSEIPWLRDHKIQSNIVYPAAGYIAMAIEAAAQLASENEEYRIASTFCLRDVSIRSALVINEASATEVMISLRHHTNEHNSVDQSYEFAVYSVTIDHRWTEHCSGYLEIQRSPFALEEINCSGLESDSTFSVLDVQQFYENLAKAGLEYGENFANISKAHFAQNTCLSEIVIPDTAAIMPTAFQYPCVIHPCTLDSIIHSVFVTKRLTDVPAIPVYIEEMTVTQSFPSEPGTRVDVYTITKPAGREDIVASITAGTDGGPALSITGLRCKYVGDKASSTKEEVDQITYKMKWSPDIGLPSSDRLGQLLNKEDNDTPDTISNNLLEAHAVSYIHPVLERLDQSKIEDLIEPGRQLVKSFGHCIREKVPPNSAPCSETNTNAHTSHFSEPGAKLICTLGQRLPYLFTGEQLFPPDLREHSDWKKYWKSLYQTPVYQSAVSFLELLSHKNPFISVLELESGTGEASLAFIKSLMPSEDNMAKCSRFTLTGNNVDKIPLADGKAENLGDWVSFQQLNIEEPLDSQGVLKGSYDVVLVPYGLYTVKSVPDALVNIYALLRPGGHFIMINPLAGTRGLQNAMIFGTLPGASMKILEFCEKGFEAALAEAKLFQTAASVNSKDGFSMIVSKEILNPNVSYAEILIIAEDEDCGISISHLQDLLGLNHGSVEVTSIRDADPKGKLCLVLSELKNALLAYMDQAVMDAVKHMLQEASGVLWVTRGSAIHSTNPNTSLITGLARTARSETGVEPIVTLDLDAFNPLEPKQAAEVIYNLMKKVVLATAPGDLDSEYAERNGILLIPRVMEDNHSNALLASSRATYSRIEDCFHHPKRTLHATVDHTAKTDEIYFTQDNDPPGILDNQVRIDVHSIAISKFDQQSSSGPLCKGSGWAGMVNTVGKNVRDFAIGDRVACLKSEIISSRIQTRSTGLQKINLETSFEDAAAVSVVYCMAFYAAHYLAHIAPMETVVIYPAATALGQAATEICQLLGARVISVVEDEIQMHSLKTPTKDQFLLRNNRNLVKELKEMTDGKGVNVILNCHDEGTRVLQGLWKCTGTSSRVVQFCDSNSPSRSRWEIPNVEGVVFATVSQNTLWNLEPNFLDEIWAKVGDLLRDGKIHGPGVVPTYNISECSQALRNIRPNDQTESIVLTAGPGDKVKIIRPKERIPLFCQHASYLLVGGLGGIGRATALWMAENGAKNIIFINRSGLTRAASRDTVEELEGRGVRVFVRALDIADNQQVDATMTELAETAPQIRGVIQAAMVLKDKHIENMTLEDYHSVLQPKYTGTWNLHHYLPHDLDWFIMLSSISGIIGNATQAAYAAGSTFMDSFATYRNSLGLHAVSIDLGMITDAGYLAENTDLATRMAEQGFRGTNTKTVMLLIELAMTVCPHLDSSKPSQIITGLGTWKEGHSLPNFDTPLFSHFRRRFQTAIDANDTSSLNTLREGLKNVKSLDEASGLIYTALSAKIATHLSVPVESISPDNPVTEYGIDSHAAVELRNWILKRAESTVPILEILATGSMMELAMKIAMRSALVQVEE</sequence>
<dbReference type="Gene3D" id="3.40.366.10">
    <property type="entry name" value="Malonyl-Coenzyme A Acyl Carrier Protein, domain 2"/>
    <property type="match status" value="1"/>
</dbReference>
<dbReference type="Pfam" id="PF13847">
    <property type="entry name" value="Methyltransf_31"/>
    <property type="match status" value="1"/>
</dbReference>
<feature type="active site" description="Proton acceptor; for dehydratase activity" evidence="5">
    <location>
        <position position="1040"/>
    </location>
</feature>
<gene>
    <name evidence="9" type="ORF">ARAM_003173</name>
</gene>
<dbReference type="GO" id="GO:0016491">
    <property type="term" value="F:oxidoreductase activity"/>
    <property type="evidence" value="ECO:0007669"/>
    <property type="project" value="InterPro"/>
</dbReference>
<dbReference type="CDD" id="cd02440">
    <property type="entry name" value="AdoMet_MTases"/>
    <property type="match status" value="1"/>
</dbReference>
<dbReference type="InterPro" id="IPR025714">
    <property type="entry name" value="Methyltranfer_dom"/>
</dbReference>
<dbReference type="InterPro" id="IPR001227">
    <property type="entry name" value="Ac_transferase_dom_sf"/>
</dbReference>
<dbReference type="InterPro" id="IPR009081">
    <property type="entry name" value="PP-bd_ACP"/>
</dbReference>
<dbReference type="PANTHER" id="PTHR43775">
    <property type="entry name" value="FATTY ACID SYNTHASE"/>
    <property type="match status" value="1"/>
</dbReference>
<evidence type="ECO:0000259" key="6">
    <source>
        <dbReference type="PROSITE" id="PS50075"/>
    </source>
</evidence>
<evidence type="ECO:0000313" key="9">
    <source>
        <dbReference type="EMBL" id="KKK16270.1"/>
    </source>
</evidence>
<dbReference type="SUPFAM" id="SSF52151">
    <property type="entry name" value="FabD/lysophospholipase-like"/>
    <property type="match status" value="1"/>
</dbReference>
<dbReference type="InterPro" id="IPR014030">
    <property type="entry name" value="Ketoacyl_synth_N"/>
</dbReference>
<dbReference type="SUPFAM" id="SSF51735">
    <property type="entry name" value="NAD(P)-binding Rossmann-fold domains"/>
    <property type="match status" value="2"/>
</dbReference>
<dbReference type="Pfam" id="PF16197">
    <property type="entry name" value="KAsynt_C_assoc"/>
    <property type="match status" value="1"/>
</dbReference>
<dbReference type="Gene3D" id="3.10.129.110">
    <property type="entry name" value="Polyketide synthase dehydratase"/>
    <property type="match status" value="1"/>
</dbReference>
<comment type="caution">
    <text evidence="9">The sequence shown here is derived from an EMBL/GenBank/DDBJ whole genome shotgun (WGS) entry which is preliminary data.</text>
</comment>
<organism evidence="9 10">
    <name type="scientific">Aspergillus rambellii</name>
    <dbReference type="NCBI Taxonomy" id="308745"/>
    <lineage>
        <taxon>Eukaryota</taxon>
        <taxon>Fungi</taxon>
        <taxon>Dikarya</taxon>
        <taxon>Ascomycota</taxon>
        <taxon>Pezizomycotina</taxon>
        <taxon>Eurotiomycetes</taxon>
        <taxon>Eurotiomycetidae</taxon>
        <taxon>Eurotiales</taxon>
        <taxon>Aspergillaceae</taxon>
        <taxon>Aspergillus</taxon>
        <taxon>Aspergillus subgen. Nidulantes</taxon>
    </lineage>
</organism>